<name>A0A7K0CYP4_9NOCA</name>
<gene>
    <name evidence="2" type="ORF">NRB20_16880</name>
</gene>
<dbReference type="InterPro" id="IPR018744">
    <property type="entry name" value="DUF2293"/>
</dbReference>
<dbReference type="PANTHER" id="PTHR38113">
    <property type="match status" value="1"/>
</dbReference>
<comment type="caution">
    <text evidence="2">The sequence shown here is derived from an EMBL/GenBank/DDBJ whole genome shotgun (WGS) entry which is preliminary data.</text>
</comment>
<sequence>MVHFMSKLQRRVVAAAEAALAQHKYVSVVDVLVGLGWLTSAHVEQWRQGRSATLVRLAAVDGARLRDAADLLGEWARAGGLTPSDTAYLSGSRDRTPLLFVGNGDETIFRTHWLSPDLSPARREQMVQRQNKAPDLQVVAATGDWTCAECADTGPYRIMSDAGSLCLTCADLDHLEFLPAGDAALSRRAKKESTLSAIVVRFNARRKRHERVGILVEERALARAEEQCLADEDARARRRERDTVRRAAQDVEFQAKMAVEIQRLFPHCPPERATEIADHAAVRGSGRVGRSAAAKVLAAEAVTLAVIASIRHLDTDYDRLLMEGVPRKQARATIRPTLDRVLESWRG</sequence>
<dbReference type="Proteomes" id="UP000438448">
    <property type="component" value="Unassembled WGS sequence"/>
</dbReference>
<proteinExistence type="predicted"/>
<evidence type="ECO:0000313" key="3">
    <source>
        <dbReference type="Proteomes" id="UP000438448"/>
    </source>
</evidence>
<organism evidence="2 3">
    <name type="scientific">Nocardia macrotermitis</name>
    <dbReference type="NCBI Taxonomy" id="2585198"/>
    <lineage>
        <taxon>Bacteria</taxon>
        <taxon>Bacillati</taxon>
        <taxon>Actinomycetota</taxon>
        <taxon>Actinomycetes</taxon>
        <taxon>Mycobacteriales</taxon>
        <taxon>Nocardiaceae</taxon>
        <taxon>Nocardia</taxon>
    </lineage>
</organism>
<protein>
    <recommendedName>
        <fullName evidence="1">DUF2293 domain-containing protein</fullName>
    </recommendedName>
</protein>
<dbReference type="PANTHER" id="PTHR38113:SF2">
    <property type="entry name" value="DUF2293 DOMAIN-CONTAINING PROTEIN"/>
    <property type="match status" value="1"/>
</dbReference>
<dbReference type="EMBL" id="WEGK01000003">
    <property type="protein sequence ID" value="MQY18609.1"/>
    <property type="molecule type" value="Genomic_DNA"/>
</dbReference>
<dbReference type="AlphaFoldDB" id="A0A7K0CYP4"/>
<feature type="domain" description="DUF2293" evidence="1">
    <location>
        <begin position="261"/>
        <end position="346"/>
    </location>
</feature>
<evidence type="ECO:0000259" key="1">
    <source>
        <dbReference type="Pfam" id="PF10056"/>
    </source>
</evidence>
<keyword evidence="3" id="KW-1185">Reference proteome</keyword>
<accession>A0A7K0CYP4</accession>
<reference evidence="2 3" key="1">
    <citation type="submission" date="2019-10" db="EMBL/GenBank/DDBJ databases">
        <title>Nocardia macrotermitis sp. nov. and Nocardia aurantia sp. nov., isolated from the gut of fungus growing-termite Macrotermes natalensis.</title>
        <authorList>
            <person name="Benndorf R."/>
            <person name="Schwitalla J."/>
            <person name="Martin K."/>
            <person name="De Beer W."/>
            <person name="Kaster A.-K."/>
            <person name="Vollmers J."/>
            <person name="Poulsen M."/>
            <person name="Beemelmanns C."/>
        </authorList>
    </citation>
    <scope>NUCLEOTIDE SEQUENCE [LARGE SCALE GENOMIC DNA]</scope>
    <source>
        <strain evidence="2 3">RB20</strain>
    </source>
</reference>
<evidence type="ECO:0000313" key="2">
    <source>
        <dbReference type="EMBL" id="MQY18609.1"/>
    </source>
</evidence>
<dbReference type="Pfam" id="PF10056">
    <property type="entry name" value="DUF2293"/>
    <property type="match status" value="1"/>
</dbReference>